<dbReference type="WBParaSite" id="JU765_v2.g1107.t1">
    <property type="protein sequence ID" value="JU765_v2.g1107.t1"/>
    <property type="gene ID" value="JU765_v2.g1107"/>
</dbReference>
<organism evidence="1 2">
    <name type="scientific">Panagrolaimus sp. JU765</name>
    <dbReference type="NCBI Taxonomy" id="591449"/>
    <lineage>
        <taxon>Eukaryota</taxon>
        <taxon>Metazoa</taxon>
        <taxon>Ecdysozoa</taxon>
        <taxon>Nematoda</taxon>
        <taxon>Chromadorea</taxon>
        <taxon>Rhabditida</taxon>
        <taxon>Tylenchina</taxon>
        <taxon>Panagrolaimomorpha</taxon>
        <taxon>Panagrolaimoidea</taxon>
        <taxon>Panagrolaimidae</taxon>
        <taxon>Panagrolaimus</taxon>
    </lineage>
</organism>
<evidence type="ECO:0000313" key="1">
    <source>
        <dbReference type="Proteomes" id="UP000887576"/>
    </source>
</evidence>
<evidence type="ECO:0000313" key="2">
    <source>
        <dbReference type="WBParaSite" id="JU765_v2.g1107.t1"/>
    </source>
</evidence>
<accession>A0AC34PYB7</accession>
<dbReference type="Proteomes" id="UP000887576">
    <property type="component" value="Unplaced"/>
</dbReference>
<protein>
    <submittedName>
        <fullName evidence="2">7-dehydrocholesterol reductase</fullName>
    </submittedName>
</protein>
<reference evidence="2" key="1">
    <citation type="submission" date="2022-11" db="UniProtKB">
        <authorList>
            <consortium name="WormBaseParasite"/>
        </authorList>
    </citation>
    <scope>IDENTIFICATION</scope>
</reference>
<proteinExistence type="predicted"/>
<sequence length="448" mass="51258">MSLRYRRSSSYSTLSLGRRSSINSKDVEKIQQLLAKRSKIPPQIAFSAVILSPIAIFILASISRLHFGSFFAFVDSDYQLEIPNLLNSSSWTIFSIVFLIQIIFICILPSDDYKIRTENGEKQIINANSFVSCLLICLFYILGSQLGLFKGTIFFENFIEICSIFSIFIVFLIFYIQLFIFEDDSSEQFILDFFFGKILQPKVFEVDIKNLVTNRLMLTFWALYSISAVYHNKNLFGKLNDSLLTLVALNLIYVARRQWTEYLPYVNLDGQNDRAGFYRLWGVGVGLLLIHTTPISVLASAKSGFNHQICIGIAAVNLVLQYLNTSIDLQKYNFRAAKGKLKINDKDPFFIAAKFKTESNDSGVSLLLGSGYFSTCRHLNYTTEFLTFLTWSFLLNSDNVLAYASPLLLCLLLYGRMTKDEVRCLAKYNQYWLQYCNKVQYLVIPGIL</sequence>
<name>A0AC34PYB7_9BILA</name>